<comment type="caution">
    <text evidence="2">The sequence shown here is derived from an EMBL/GenBank/DDBJ whole genome shotgun (WGS) entry which is preliminary data.</text>
</comment>
<dbReference type="InterPro" id="IPR007420">
    <property type="entry name" value="DUF465"/>
</dbReference>
<organism evidence="2 3">
    <name type="scientific">Martelella mediterranea</name>
    <dbReference type="NCBI Taxonomy" id="293089"/>
    <lineage>
        <taxon>Bacteria</taxon>
        <taxon>Pseudomonadati</taxon>
        <taxon>Pseudomonadota</taxon>
        <taxon>Alphaproteobacteria</taxon>
        <taxon>Hyphomicrobiales</taxon>
        <taxon>Aurantimonadaceae</taxon>
        <taxon>Martelella</taxon>
    </lineage>
</organism>
<gene>
    <name evidence="2" type="ORF">EDC90_101091</name>
</gene>
<dbReference type="OrthoDB" id="7362854at2"/>
<dbReference type="Proteomes" id="UP000295097">
    <property type="component" value="Unassembled WGS sequence"/>
</dbReference>
<dbReference type="Pfam" id="PF04325">
    <property type="entry name" value="DUF465"/>
    <property type="match status" value="1"/>
</dbReference>
<dbReference type="AlphaFoldDB" id="A0A4R3NSP6"/>
<accession>A0A4R3NSP6</accession>
<proteinExistence type="predicted"/>
<sequence>MTVQTHLAALEEKHSQLEKRINQVMASPSSPDEEIVDLKRKKLHLKEEIERLSDTAN</sequence>
<reference evidence="2 3" key="1">
    <citation type="submission" date="2019-03" db="EMBL/GenBank/DDBJ databases">
        <title>Freshwater and sediment microbial communities from various areas in North America, analyzing microbe dynamics in response to fracking.</title>
        <authorList>
            <person name="Lamendella R."/>
        </authorList>
    </citation>
    <scope>NUCLEOTIDE SEQUENCE [LARGE SCALE GENOMIC DNA]</scope>
    <source>
        <strain evidence="2 3">175.2</strain>
    </source>
</reference>
<dbReference type="RefSeq" id="WP_132310653.1">
    <property type="nucleotide sequence ID" value="NZ_SMAR01000010.1"/>
</dbReference>
<evidence type="ECO:0000256" key="1">
    <source>
        <dbReference type="SAM" id="Coils"/>
    </source>
</evidence>
<dbReference type="EMBL" id="SMAR01000010">
    <property type="protein sequence ID" value="TCT40238.1"/>
    <property type="molecule type" value="Genomic_DNA"/>
</dbReference>
<dbReference type="InterPro" id="IPR038444">
    <property type="entry name" value="DUF465_sf"/>
</dbReference>
<evidence type="ECO:0000313" key="2">
    <source>
        <dbReference type="EMBL" id="TCT40238.1"/>
    </source>
</evidence>
<keyword evidence="3" id="KW-1185">Reference proteome</keyword>
<protein>
    <recommendedName>
        <fullName evidence="4">DUF465 domain-containing protein</fullName>
    </recommendedName>
</protein>
<feature type="coiled-coil region" evidence="1">
    <location>
        <begin position="7"/>
        <end position="55"/>
    </location>
</feature>
<evidence type="ECO:0008006" key="4">
    <source>
        <dbReference type="Google" id="ProtNLM"/>
    </source>
</evidence>
<dbReference type="Gene3D" id="6.10.280.50">
    <property type="match status" value="1"/>
</dbReference>
<keyword evidence="1" id="KW-0175">Coiled coil</keyword>
<evidence type="ECO:0000313" key="3">
    <source>
        <dbReference type="Proteomes" id="UP000295097"/>
    </source>
</evidence>
<name>A0A4R3NSP6_9HYPH</name>